<sequence length="125" mass="14796">MVLLQLGHHNTTTIFILLHPFSSRPSSSYFHHTRPSNRYTTTRMRSSLLRYSYISTLHHTNPSTRSTTTRMCSSLPRHILYLHYPPPLHSFHSHHDYIYALILTSSLLYHHHPHLHFNPQQFNSN</sequence>
<organism evidence="1 2">
    <name type="scientific">Petrolisthes cinctipes</name>
    <name type="common">Flat porcelain crab</name>
    <dbReference type="NCBI Taxonomy" id="88211"/>
    <lineage>
        <taxon>Eukaryota</taxon>
        <taxon>Metazoa</taxon>
        <taxon>Ecdysozoa</taxon>
        <taxon>Arthropoda</taxon>
        <taxon>Crustacea</taxon>
        <taxon>Multicrustacea</taxon>
        <taxon>Malacostraca</taxon>
        <taxon>Eumalacostraca</taxon>
        <taxon>Eucarida</taxon>
        <taxon>Decapoda</taxon>
        <taxon>Pleocyemata</taxon>
        <taxon>Anomura</taxon>
        <taxon>Galatheoidea</taxon>
        <taxon>Porcellanidae</taxon>
        <taxon>Petrolisthes</taxon>
    </lineage>
</organism>
<accession>A0AAE1FLH6</accession>
<evidence type="ECO:0000313" key="2">
    <source>
        <dbReference type="Proteomes" id="UP001286313"/>
    </source>
</evidence>
<protein>
    <submittedName>
        <fullName evidence="1">Uncharacterized protein</fullName>
    </submittedName>
</protein>
<dbReference type="EMBL" id="JAWQEG010002134">
    <property type="protein sequence ID" value="KAK3874128.1"/>
    <property type="molecule type" value="Genomic_DNA"/>
</dbReference>
<name>A0AAE1FLH6_PETCI</name>
<dbReference type="AlphaFoldDB" id="A0AAE1FLH6"/>
<evidence type="ECO:0000313" key="1">
    <source>
        <dbReference type="EMBL" id="KAK3874128.1"/>
    </source>
</evidence>
<dbReference type="Proteomes" id="UP001286313">
    <property type="component" value="Unassembled WGS sequence"/>
</dbReference>
<reference evidence="1" key="1">
    <citation type="submission" date="2023-10" db="EMBL/GenBank/DDBJ databases">
        <title>Genome assemblies of two species of porcelain crab, Petrolisthes cinctipes and Petrolisthes manimaculis (Anomura: Porcellanidae).</title>
        <authorList>
            <person name="Angst P."/>
        </authorList>
    </citation>
    <scope>NUCLEOTIDE SEQUENCE</scope>
    <source>
        <strain evidence="1">PB745_01</strain>
        <tissue evidence="1">Gill</tissue>
    </source>
</reference>
<proteinExistence type="predicted"/>
<keyword evidence="2" id="KW-1185">Reference proteome</keyword>
<comment type="caution">
    <text evidence="1">The sequence shown here is derived from an EMBL/GenBank/DDBJ whole genome shotgun (WGS) entry which is preliminary data.</text>
</comment>
<gene>
    <name evidence="1" type="ORF">Pcinc_020914</name>
</gene>